<protein>
    <submittedName>
        <fullName evidence="3">Uncharacterized protein</fullName>
    </submittedName>
</protein>
<dbReference type="RefSeq" id="WP_184618621.1">
    <property type="nucleotide sequence ID" value="NZ_JACHEX010000001.1"/>
</dbReference>
<name>A0A841GQ08_9BACT</name>
<keyword evidence="2" id="KW-0472">Membrane</keyword>
<reference evidence="3 4" key="1">
    <citation type="submission" date="2020-08" db="EMBL/GenBank/DDBJ databases">
        <title>Genomic Encyclopedia of Type Strains, Phase IV (KMG-IV): sequencing the most valuable type-strain genomes for metagenomic binning, comparative biology and taxonomic classification.</title>
        <authorList>
            <person name="Goeker M."/>
        </authorList>
    </citation>
    <scope>NUCLEOTIDE SEQUENCE [LARGE SCALE GENOMIC DNA]</scope>
    <source>
        <strain evidence="3 4">DSM 13481</strain>
    </source>
</reference>
<dbReference type="EMBL" id="JACHEX010000001">
    <property type="protein sequence ID" value="MBB6061873.1"/>
    <property type="molecule type" value="Genomic_DNA"/>
</dbReference>
<feature type="coiled-coil region" evidence="1">
    <location>
        <begin position="14"/>
        <end position="41"/>
    </location>
</feature>
<proteinExistence type="predicted"/>
<sequence length="93" mass="10517">MGIEEKIIEHDVEIKGVKEDIQEMKSDIKDIKKMLNGYLDKRIENKIKTMSGYIEEIAIDAYAKLAGKRALAFAVSVILSLVTGALAGRFFWR</sequence>
<comment type="caution">
    <text evidence="3">The sequence shown here is derived from an EMBL/GenBank/DDBJ whole genome shotgun (WGS) entry which is preliminary data.</text>
</comment>
<accession>A0A841GQ08</accession>
<evidence type="ECO:0000313" key="4">
    <source>
        <dbReference type="Proteomes" id="UP000555828"/>
    </source>
</evidence>
<evidence type="ECO:0000256" key="1">
    <source>
        <dbReference type="SAM" id="Coils"/>
    </source>
</evidence>
<gene>
    <name evidence="3" type="ORF">HNP65_000295</name>
</gene>
<organism evidence="3 4">
    <name type="scientific">Thermosipho japonicus</name>
    <dbReference type="NCBI Taxonomy" id="90323"/>
    <lineage>
        <taxon>Bacteria</taxon>
        <taxon>Thermotogati</taxon>
        <taxon>Thermotogota</taxon>
        <taxon>Thermotogae</taxon>
        <taxon>Thermotogales</taxon>
        <taxon>Fervidobacteriaceae</taxon>
        <taxon>Thermosipho</taxon>
    </lineage>
</organism>
<keyword evidence="1" id="KW-0175">Coiled coil</keyword>
<dbReference type="Proteomes" id="UP000555828">
    <property type="component" value="Unassembled WGS sequence"/>
</dbReference>
<dbReference type="AlphaFoldDB" id="A0A841GQ08"/>
<evidence type="ECO:0000256" key="2">
    <source>
        <dbReference type="SAM" id="Phobius"/>
    </source>
</evidence>
<keyword evidence="4" id="KW-1185">Reference proteome</keyword>
<keyword evidence="2" id="KW-0812">Transmembrane</keyword>
<evidence type="ECO:0000313" key="3">
    <source>
        <dbReference type="EMBL" id="MBB6061873.1"/>
    </source>
</evidence>
<keyword evidence="2" id="KW-1133">Transmembrane helix</keyword>
<feature type="transmembrane region" description="Helical" evidence="2">
    <location>
        <begin position="70"/>
        <end position="92"/>
    </location>
</feature>